<dbReference type="RefSeq" id="WP_006332371.1">
    <property type="nucleotide sequence ID" value="NZ_PZJX01000002.1"/>
</dbReference>
<dbReference type="InterPro" id="IPR036165">
    <property type="entry name" value="YefM-like_sf"/>
</dbReference>
<dbReference type="EMBL" id="PZJX01000002">
    <property type="protein sequence ID" value="PTE12458.1"/>
    <property type="molecule type" value="Genomic_DNA"/>
</dbReference>
<proteinExistence type="inferred from homology"/>
<organism evidence="2 3">
    <name type="scientific">Mesorhizobium helmanticense</name>
    <dbReference type="NCBI Taxonomy" id="1776423"/>
    <lineage>
        <taxon>Bacteria</taxon>
        <taxon>Pseudomonadati</taxon>
        <taxon>Pseudomonadota</taxon>
        <taxon>Alphaproteobacteria</taxon>
        <taxon>Hyphomicrobiales</taxon>
        <taxon>Phyllobacteriaceae</taxon>
        <taxon>Mesorhizobium</taxon>
    </lineage>
</organism>
<dbReference type="AlphaFoldDB" id="A0A2T4J3P9"/>
<comment type="similarity">
    <text evidence="1">Belongs to the phD/YefM antitoxin family.</text>
</comment>
<dbReference type="Proteomes" id="UP000240259">
    <property type="component" value="Unassembled WGS sequence"/>
</dbReference>
<evidence type="ECO:0000256" key="1">
    <source>
        <dbReference type="ARBA" id="ARBA00009981"/>
    </source>
</evidence>
<protein>
    <submittedName>
        <fullName evidence="2">Type II toxin-antitoxin system prevent-host-death family antitoxin</fullName>
    </submittedName>
</protein>
<dbReference type="NCBIfam" id="TIGR01552">
    <property type="entry name" value="phd_fam"/>
    <property type="match status" value="1"/>
</dbReference>
<name>A0A2T4J3P9_9HYPH</name>
<gene>
    <name evidence="2" type="ORF">C9427_00390</name>
</gene>
<evidence type="ECO:0000313" key="2">
    <source>
        <dbReference type="EMBL" id="PTE12458.1"/>
    </source>
</evidence>
<reference evidence="2 3" key="1">
    <citation type="submission" date="2018-03" db="EMBL/GenBank/DDBJ databases">
        <title>Genome sequence of the symbiotic type strain Mesorhizobium helmanticense CSLC115NT isolated from Lotus corniculatus nodules.</title>
        <authorList>
            <person name="Sannazzaro A.I."/>
            <person name="Torres Tejerizo G.A."/>
            <person name="Dip D."/>
            <person name="Caballero M."/>
            <person name="Pistorio M."/>
            <person name="Estrella M.J."/>
        </authorList>
    </citation>
    <scope>NUCLEOTIDE SEQUENCE [LARGE SCALE GENOMIC DNA]</scope>
    <source>
        <strain evidence="2 3">CSLC115N</strain>
    </source>
</reference>
<sequence length="75" mass="8137">MNIPMAKAKAQLSELVKRAQAGEEIHLTRHGEVVATLSAPARVGGSKGLFGAMKGQIQISDDFDELGPEWDEYIK</sequence>
<dbReference type="OrthoDB" id="7473440at2"/>
<accession>A0A2T4J3P9</accession>
<dbReference type="SUPFAM" id="SSF143120">
    <property type="entry name" value="YefM-like"/>
    <property type="match status" value="1"/>
</dbReference>
<keyword evidence="3" id="KW-1185">Reference proteome</keyword>
<comment type="caution">
    <text evidence="2">The sequence shown here is derived from an EMBL/GenBank/DDBJ whole genome shotgun (WGS) entry which is preliminary data.</text>
</comment>
<dbReference type="Gene3D" id="3.40.1620.10">
    <property type="entry name" value="YefM-like domain"/>
    <property type="match status" value="1"/>
</dbReference>
<evidence type="ECO:0000313" key="3">
    <source>
        <dbReference type="Proteomes" id="UP000240259"/>
    </source>
</evidence>